<feature type="compositionally biased region" description="Acidic residues" evidence="1">
    <location>
        <begin position="549"/>
        <end position="563"/>
    </location>
</feature>
<feature type="compositionally biased region" description="Acidic residues" evidence="1">
    <location>
        <begin position="11"/>
        <end position="37"/>
    </location>
</feature>
<feature type="region of interest" description="Disordered" evidence="1">
    <location>
        <begin position="116"/>
        <end position="140"/>
    </location>
</feature>
<feature type="region of interest" description="Disordered" evidence="1">
    <location>
        <begin position="76"/>
        <end position="103"/>
    </location>
</feature>
<dbReference type="VEuPathDB" id="FungiDB:TREMEDRAFT_73851"/>
<dbReference type="STRING" id="5217.A0A4Q1BLH2"/>
<feature type="compositionally biased region" description="Polar residues" evidence="1">
    <location>
        <begin position="366"/>
        <end position="387"/>
    </location>
</feature>
<comment type="caution">
    <text evidence="2">The sequence shown here is derived from an EMBL/GenBank/DDBJ whole genome shotgun (WGS) entry which is preliminary data.</text>
</comment>
<feature type="compositionally biased region" description="Acidic residues" evidence="1">
    <location>
        <begin position="857"/>
        <end position="873"/>
    </location>
</feature>
<feature type="region of interest" description="Disordered" evidence="1">
    <location>
        <begin position="1"/>
        <end position="37"/>
    </location>
</feature>
<feature type="compositionally biased region" description="Basic and acidic residues" evidence="1">
    <location>
        <begin position="434"/>
        <end position="456"/>
    </location>
</feature>
<evidence type="ECO:0000313" key="3">
    <source>
        <dbReference type="Proteomes" id="UP000289152"/>
    </source>
</evidence>
<evidence type="ECO:0000313" key="2">
    <source>
        <dbReference type="EMBL" id="RXK38638.1"/>
    </source>
</evidence>
<feature type="compositionally biased region" description="Basic and acidic residues" evidence="1">
    <location>
        <begin position="417"/>
        <end position="426"/>
    </location>
</feature>
<feature type="compositionally biased region" description="Basic and acidic residues" evidence="1">
    <location>
        <begin position="833"/>
        <end position="849"/>
    </location>
</feature>
<feature type="compositionally biased region" description="Low complexity" evidence="1">
    <location>
        <begin position="944"/>
        <end position="954"/>
    </location>
</feature>
<dbReference type="Proteomes" id="UP000289152">
    <property type="component" value="Unassembled WGS sequence"/>
</dbReference>
<feature type="compositionally biased region" description="Acidic residues" evidence="1">
    <location>
        <begin position="999"/>
        <end position="1019"/>
    </location>
</feature>
<feature type="compositionally biased region" description="Acidic residues" evidence="1">
    <location>
        <begin position="216"/>
        <end position="229"/>
    </location>
</feature>
<dbReference type="OrthoDB" id="2573767at2759"/>
<feature type="region of interest" description="Disordered" evidence="1">
    <location>
        <begin position="497"/>
        <end position="1109"/>
    </location>
</feature>
<feature type="compositionally biased region" description="Basic and acidic residues" evidence="1">
    <location>
        <begin position="581"/>
        <end position="592"/>
    </location>
</feature>
<proteinExistence type="predicted"/>
<feature type="compositionally biased region" description="Polar residues" evidence="1">
    <location>
        <begin position="1022"/>
        <end position="1042"/>
    </location>
</feature>
<feature type="compositionally biased region" description="Basic and acidic residues" evidence="1">
    <location>
        <begin position="874"/>
        <end position="884"/>
    </location>
</feature>
<feature type="compositionally biased region" description="Basic and acidic residues" evidence="1">
    <location>
        <begin position="756"/>
        <end position="812"/>
    </location>
</feature>
<feature type="region of interest" description="Disordered" evidence="1">
    <location>
        <begin position="191"/>
        <end position="230"/>
    </location>
</feature>
<dbReference type="InParanoid" id="A0A4Q1BLH2"/>
<gene>
    <name evidence="2" type="ORF">M231_04144</name>
</gene>
<feature type="compositionally biased region" description="Acidic residues" evidence="1">
    <location>
        <begin position="968"/>
        <end position="988"/>
    </location>
</feature>
<reference evidence="2 3" key="1">
    <citation type="submission" date="2016-06" db="EMBL/GenBank/DDBJ databases">
        <title>Evolution of pathogenesis and genome organization in the Tremellales.</title>
        <authorList>
            <person name="Cuomo C."/>
            <person name="Litvintseva A."/>
            <person name="Heitman J."/>
            <person name="Chen Y."/>
            <person name="Sun S."/>
            <person name="Springer D."/>
            <person name="Dromer F."/>
            <person name="Young S."/>
            <person name="Zeng Q."/>
            <person name="Chapman S."/>
            <person name="Gujja S."/>
            <person name="Saif S."/>
            <person name="Birren B."/>
        </authorList>
    </citation>
    <scope>NUCLEOTIDE SEQUENCE [LARGE SCALE GENOMIC DNA]</scope>
    <source>
        <strain evidence="2 3">ATCC 28783</strain>
    </source>
</reference>
<dbReference type="AlphaFoldDB" id="A0A4Q1BLH2"/>
<protein>
    <submittedName>
        <fullName evidence="2">Uncharacterized protein</fullName>
    </submittedName>
</protein>
<dbReference type="EMBL" id="SDIL01000045">
    <property type="protein sequence ID" value="RXK38638.1"/>
    <property type="molecule type" value="Genomic_DNA"/>
</dbReference>
<feature type="compositionally biased region" description="Acidic residues" evidence="1">
    <location>
        <begin position="398"/>
        <end position="416"/>
    </location>
</feature>
<feature type="compositionally biased region" description="Acidic residues" evidence="1">
    <location>
        <begin position="814"/>
        <end position="832"/>
    </location>
</feature>
<feature type="compositionally biased region" description="Basic and acidic residues" evidence="1">
    <location>
        <begin position="1"/>
        <end position="10"/>
    </location>
</feature>
<evidence type="ECO:0000256" key="1">
    <source>
        <dbReference type="SAM" id="MobiDB-lite"/>
    </source>
</evidence>
<organism evidence="2 3">
    <name type="scientific">Tremella mesenterica</name>
    <name type="common">Jelly fungus</name>
    <dbReference type="NCBI Taxonomy" id="5217"/>
    <lineage>
        <taxon>Eukaryota</taxon>
        <taxon>Fungi</taxon>
        <taxon>Dikarya</taxon>
        <taxon>Basidiomycota</taxon>
        <taxon>Agaricomycotina</taxon>
        <taxon>Tremellomycetes</taxon>
        <taxon>Tremellales</taxon>
        <taxon>Tremellaceae</taxon>
        <taxon>Tremella</taxon>
    </lineage>
</organism>
<feature type="compositionally biased region" description="Basic and acidic residues" evidence="1">
    <location>
        <begin position="677"/>
        <end position="692"/>
    </location>
</feature>
<feature type="region of interest" description="Disordered" evidence="1">
    <location>
        <begin position="366"/>
        <end position="470"/>
    </location>
</feature>
<keyword evidence="3" id="KW-1185">Reference proteome</keyword>
<name>A0A4Q1BLH2_TREME</name>
<accession>A0A4Q1BLH2</accession>
<feature type="compositionally biased region" description="Basic and acidic residues" evidence="1">
    <location>
        <begin position="535"/>
        <end position="548"/>
    </location>
</feature>
<sequence length="1128" mass="124894">MDVDGDHGDIVDDGMDFDDVEPADVIDGDEIMTDDDGEDYDEYEMETEVEEPIEDSSQVFPLPNVVEGNLQVKQVADESDATMSPEKAPVIETSQPPPLTLPSKLEKNLLQPRDERLDDLGHPLSTSDVVEQPSPTVPQLLPTLALPASQSQPYPDPTTETLTLEDQVMAPRPKTSLPLDSLDLPAVADIRRQPPDSPVLAQSGATQENAESVGGYEDEDGPGEEDAEYPLDVQNLPPIILHLPDLGARVLFSPLADQEVAGGLTLPVWLKNRQEDLGTATLDQVWKAIREEMEKEGLTKPGVMVIAEKQMDLVMYEDDKHLNQVTLLVLLQLHRDCDLPTPVQFFVSFDAKRFYSRLTAIQQALNGQQVSEKATQQPASKSDQPSDSIPPKRAPTLDAEEPDEYDGEYTDEEAPEESVRKRRMDDVITPDPGVPRERNDTEARARYGDSRADHAPVPRYVSYPTPDSAIVGTGTITEFRRRLSEDTPAVSLTDVRTSDFKLPTEFQVPSPRYPSSPRWARTEVEELPLSGDNVEDVHTPRGDPRDEPIPEDDAENDQPDEEFGERAVLQEDDSSDLDLTTDSKDLHDKNQDLDWSEMTPFTVENYQDPVDQIQPAGQNFDGLSEEAPPTPVAANDRRERQPDDPVPQNVEEVEQTILTLDPLDDLSEEIPTPVAAKKYDRDQRQDPAPRDEGESDPTLSSFGISDDFSDEARYPPASPNKERQPIVIPAYVEEAVQAGSPEVSEDLAAEPVVPPIERRKDEEEGDRGEGADGQESGRDVQENEGHLQEDEVRGLQEDEVRELQADEVRGLQENEAEAEEAEAEEAEAEEAEAEAKAQPRLNREKDEVQVGKADGQEYYEDDEGYEDEEEEEAGGERDGERYQENIEYTPPPSDGGEYEEARELTPGNLPTGLQTPVTPPESLDLTPKPTAAAEAVDRTPPPLLEQQTQTPLEESSIESGEQRLSAVEEVDEGDLGEQDDEEGEADGSDEVRRNSSEDAVYEGEEEFEGNEDEAFDPVLDDVTSTTSSATLDPPFGSTSLTGGSDPVETDEWQPYELRTASDIDRLSHVYVPPPSDKQLGTPLFAQLNKRPPSPETASLNGGSKRSRSDRTRKWFHIVLSDVDRLASQ</sequence>